<accession>A0A8J3JI77</accession>
<dbReference type="AlphaFoldDB" id="A0A8J3JI77"/>
<proteinExistence type="predicted"/>
<protein>
    <recommendedName>
        <fullName evidence="4">WXG100 family type VII secretion target</fullName>
    </recommendedName>
</protein>
<keyword evidence="3" id="KW-1185">Reference proteome</keyword>
<dbReference type="RefSeq" id="WP_203754565.1">
    <property type="nucleotide sequence ID" value="NZ_BONF01000044.1"/>
</dbReference>
<feature type="region of interest" description="Disordered" evidence="1">
    <location>
        <begin position="1"/>
        <end position="20"/>
    </location>
</feature>
<evidence type="ECO:0000256" key="1">
    <source>
        <dbReference type="SAM" id="MobiDB-lite"/>
    </source>
</evidence>
<reference evidence="2 3" key="1">
    <citation type="submission" date="2021-01" db="EMBL/GenBank/DDBJ databases">
        <title>Whole genome shotgun sequence of Catellatospora bangladeshensis NBRC 107357.</title>
        <authorList>
            <person name="Komaki H."/>
            <person name="Tamura T."/>
        </authorList>
    </citation>
    <scope>NUCLEOTIDE SEQUENCE [LARGE SCALE GENOMIC DNA]</scope>
    <source>
        <strain evidence="2 3">NBRC 107357</strain>
    </source>
</reference>
<organism evidence="2 3">
    <name type="scientific">Catellatospora bangladeshensis</name>
    <dbReference type="NCBI Taxonomy" id="310355"/>
    <lineage>
        <taxon>Bacteria</taxon>
        <taxon>Bacillati</taxon>
        <taxon>Actinomycetota</taxon>
        <taxon>Actinomycetes</taxon>
        <taxon>Micromonosporales</taxon>
        <taxon>Micromonosporaceae</taxon>
        <taxon>Catellatospora</taxon>
    </lineage>
</organism>
<dbReference type="Proteomes" id="UP000601223">
    <property type="component" value="Unassembled WGS sequence"/>
</dbReference>
<evidence type="ECO:0000313" key="3">
    <source>
        <dbReference type="Proteomes" id="UP000601223"/>
    </source>
</evidence>
<dbReference type="EMBL" id="BONF01000044">
    <property type="protein sequence ID" value="GIF85161.1"/>
    <property type="molecule type" value="Genomic_DNA"/>
</dbReference>
<evidence type="ECO:0008006" key="4">
    <source>
        <dbReference type="Google" id="ProtNLM"/>
    </source>
</evidence>
<name>A0A8J3JI77_9ACTN</name>
<gene>
    <name evidence="2" type="ORF">Cba03nite_65100</name>
</gene>
<sequence length="114" mass="12058">MTAPGPQIDLDAPAARDAARRLHAAGDAMARERGLSGARIEQGGARRPWGGDELGRAFAKEYEDGAALLLRLWGDAAHRTAGLAVDVATAVDRVQGVDQQSEARLRSAERTVSL</sequence>
<evidence type="ECO:0000313" key="2">
    <source>
        <dbReference type="EMBL" id="GIF85161.1"/>
    </source>
</evidence>
<comment type="caution">
    <text evidence="2">The sequence shown here is derived from an EMBL/GenBank/DDBJ whole genome shotgun (WGS) entry which is preliminary data.</text>
</comment>